<dbReference type="Proteomes" id="UP000249915">
    <property type="component" value="Unassembled WGS sequence"/>
</dbReference>
<protein>
    <submittedName>
        <fullName evidence="1">Uncharacterized protein</fullName>
    </submittedName>
</protein>
<name>A0A2V4AQ94_9PSEU</name>
<reference evidence="1 2" key="1">
    <citation type="submission" date="2016-07" db="EMBL/GenBank/DDBJ databases">
        <title>Draft genome sequence of Prauserella muralis DSM 45305, isolated from a mould-covered wall in an indoor environment.</title>
        <authorList>
            <person name="Ruckert C."/>
            <person name="Albersmeier A."/>
            <person name="Jiang C.-L."/>
            <person name="Jiang Y."/>
            <person name="Kalinowski J."/>
            <person name="Schneider O."/>
            <person name="Winkler A."/>
            <person name="Zotchev S.B."/>
        </authorList>
    </citation>
    <scope>NUCLEOTIDE SEQUENCE [LARGE SCALE GENOMIC DNA]</scope>
    <source>
        <strain evidence="1 2">DSM 45305</strain>
    </source>
</reference>
<dbReference type="RefSeq" id="WP_112285756.1">
    <property type="nucleotide sequence ID" value="NZ_MASW01000016.1"/>
</dbReference>
<dbReference type="OrthoDB" id="3624413at2"/>
<proteinExistence type="predicted"/>
<sequence>MVAVVSDGGAVADGAAAQSIVRRYATLIDHLAGLPVRVLSPDAGGAQHVEAELRDLPPDVGAIFLPHARPEFACQVRALTGGRPVLTDQDTTAIALTAALLTTLSRASRVPRASKVVIAGADTLPILGPLLMVCGVGDITTWNPADALAFPLRRVAAGAHVVVDLLDGTADLESLAAHATPTVLAPESGRDPLLALPGLLRALTHIPGARLDVEVHHACALALVMATPPDERLPAGPDPALADQVADAATRALRQPTHRPFDTSFG</sequence>
<dbReference type="AlphaFoldDB" id="A0A2V4AQ94"/>
<evidence type="ECO:0000313" key="2">
    <source>
        <dbReference type="Proteomes" id="UP000249915"/>
    </source>
</evidence>
<evidence type="ECO:0000313" key="1">
    <source>
        <dbReference type="EMBL" id="PXY16999.1"/>
    </source>
</evidence>
<dbReference type="EMBL" id="MASW01000016">
    <property type="protein sequence ID" value="PXY16999.1"/>
    <property type="molecule type" value="Genomic_DNA"/>
</dbReference>
<keyword evidence="2" id="KW-1185">Reference proteome</keyword>
<accession>A0A2V4AQ94</accession>
<organism evidence="1 2">
    <name type="scientific">Prauserella muralis</name>
    <dbReference type="NCBI Taxonomy" id="588067"/>
    <lineage>
        <taxon>Bacteria</taxon>
        <taxon>Bacillati</taxon>
        <taxon>Actinomycetota</taxon>
        <taxon>Actinomycetes</taxon>
        <taxon>Pseudonocardiales</taxon>
        <taxon>Pseudonocardiaceae</taxon>
        <taxon>Prauserella</taxon>
    </lineage>
</organism>
<comment type="caution">
    <text evidence="1">The sequence shown here is derived from an EMBL/GenBank/DDBJ whole genome shotgun (WGS) entry which is preliminary data.</text>
</comment>
<gene>
    <name evidence="1" type="ORF">BAY60_34930</name>
</gene>